<feature type="transmembrane region" description="Helical" evidence="1">
    <location>
        <begin position="176"/>
        <end position="197"/>
    </location>
</feature>
<accession>A0A1T4LSL4</accession>
<feature type="transmembrane region" description="Helical" evidence="1">
    <location>
        <begin position="72"/>
        <end position="92"/>
    </location>
</feature>
<dbReference type="RefSeq" id="WP_078768482.1">
    <property type="nucleotide sequence ID" value="NZ_FUWW01000009.1"/>
</dbReference>
<evidence type="ECO:0000313" key="3">
    <source>
        <dbReference type="Proteomes" id="UP000190657"/>
    </source>
</evidence>
<evidence type="ECO:0000313" key="2">
    <source>
        <dbReference type="EMBL" id="SJZ57720.1"/>
    </source>
</evidence>
<evidence type="ECO:0000256" key="1">
    <source>
        <dbReference type="SAM" id="Phobius"/>
    </source>
</evidence>
<keyword evidence="1" id="KW-0812">Transmembrane</keyword>
<dbReference type="STRING" id="290054.SAMN02745114_01002"/>
<dbReference type="EMBL" id="FUWW01000009">
    <property type="protein sequence ID" value="SJZ57720.1"/>
    <property type="molecule type" value="Genomic_DNA"/>
</dbReference>
<sequence length="203" mass="22821">MKSIVVSKQKFDFEDFVESNRQFIYLLLIYIAGVLAGSLLFRSLELSKFSNFLSDFITIKSDSLLSVVIDRLSVYLLVYTVTILLGLCIIGFPIINAVPFLCGFEIAVKIAFYYNMHSLKGIGYSLLMIVPEASAFMVILFFTIASSKELSKNIFDISLQKNTEKQLVLKDYLKSFLIYGAGITAISLVNSLIIFLLNSIIKM</sequence>
<proteinExistence type="predicted"/>
<dbReference type="AlphaFoldDB" id="A0A1T4LSL4"/>
<evidence type="ECO:0008006" key="4">
    <source>
        <dbReference type="Google" id="ProtNLM"/>
    </source>
</evidence>
<keyword evidence="3" id="KW-1185">Reference proteome</keyword>
<feature type="transmembrane region" description="Helical" evidence="1">
    <location>
        <begin position="126"/>
        <end position="145"/>
    </location>
</feature>
<reference evidence="3" key="1">
    <citation type="submission" date="2017-02" db="EMBL/GenBank/DDBJ databases">
        <authorList>
            <person name="Varghese N."/>
            <person name="Submissions S."/>
        </authorList>
    </citation>
    <scope>NUCLEOTIDE SEQUENCE [LARGE SCALE GENOMIC DNA]</scope>
    <source>
        <strain evidence="3">ATCC 51222</strain>
    </source>
</reference>
<feature type="transmembrane region" description="Helical" evidence="1">
    <location>
        <begin position="23"/>
        <end position="41"/>
    </location>
</feature>
<organism evidence="2 3">
    <name type="scientific">Eubacterium coprostanoligenes</name>
    <dbReference type="NCBI Taxonomy" id="290054"/>
    <lineage>
        <taxon>Bacteria</taxon>
        <taxon>Bacillati</taxon>
        <taxon>Bacillota</taxon>
        <taxon>Clostridia</taxon>
        <taxon>Eubacteriales</taxon>
        <taxon>Eubacteriaceae</taxon>
        <taxon>Eubacterium</taxon>
    </lineage>
</organism>
<protein>
    <recommendedName>
        <fullName evidence="4">Stage II sporulation protein M</fullName>
    </recommendedName>
</protein>
<gene>
    <name evidence="2" type="ORF">SAMN02745114_01002</name>
</gene>
<keyword evidence="1" id="KW-1133">Transmembrane helix</keyword>
<name>A0A1T4LSL4_9FIRM</name>
<dbReference type="Proteomes" id="UP000190657">
    <property type="component" value="Unassembled WGS sequence"/>
</dbReference>
<keyword evidence="1" id="KW-0472">Membrane</keyword>